<feature type="region of interest" description="Disordered" evidence="1">
    <location>
        <begin position="18"/>
        <end position="39"/>
    </location>
</feature>
<dbReference type="OrthoDB" id="753880at2759"/>
<evidence type="ECO:0000256" key="1">
    <source>
        <dbReference type="SAM" id="MobiDB-lite"/>
    </source>
</evidence>
<evidence type="ECO:0000313" key="2">
    <source>
        <dbReference type="EMBL" id="KDP20318.1"/>
    </source>
</evidence>
<gene>
    <name evidence="2" type="ORF">JCGZ_06404</name>
</gene>
<dbReference type="PANTHER" id="PTHR38382:SF1">
    <property type="entry name" value="RNA-BINDING PROTEIN"/>
    <property type="match status" value="1"/>
</dbReference>
<organism evidence="2 3">
    <name type="scientific">Jatropha curcas</name>
    <name type="common">Barbados nut</name>
    <dbReference type="NCBI Taxonomy" id="180498"/>
    <lineage>
        <taxon>Eukaryota</taxon>
        <taxon>Viridiplantae</taxon>
        <taxon>Streptophyta</taxon>
        <taxon>Embryophyta</taxon>
        <taxon>Tracheophyta</taxon>
        <taxon>Spermatophyta</taxon>
        <taxon>Magnoliopsida</taxon>
        <taxon>eudicotyledons</taxon>
        <taxon>Gunneridae</taxon>
        <taxon>Pentapetalae</taxon>
        <taxon>rosids</taxon>
        <taxon>fabids</taxon>
        <taxon>Malpighiales</taxon>
        <taxon>Euphorbiaceae</taxon>
        <taxon>Crotonoideae</taxon>
        <taxon>Jatropheae</taxon>
        <taxon>Jatropha</taxon>
    </lineage>
</organism>
<dbReference type="Proteomes" id="UP000027138">
    <property type="component" value="Unassembled WGS sequence"/>
</dbReference>
<dbReference type="KEGG" id="jcu:105650363"/>
<protein>
    <submittedName>
        <fullName evidence="2">Uncharacterized protein</fullName>
    </submittedName>
</protein>
<dbReference type="EMBL" id="KK916248">
    <property type="protein sequence ID" value="KDP20318.1"/>
    <property type="molecule type" value="Genomic_DNA"/>
</dbReference>
<name>A0A067JC55_JATCU</name>
<evidence type="ECO:0000313" key="3">
    <source>
        <dbReference type="Proteomes" id="UP000027138"/>
    </source>
</evidence>
<feature type="compositionally biased region" description="Polar residues" evidence="1">
    <location>
        <begin position="18"/>
        <end position="28"/>
    </location>
</feature>
<keyword evidence="3" id="KW-1185">Reference proteome</keyword>
<proteinExistence type="predicted"/>
<accession>A0A067JC55</accession>
<dbReference type="PANTHER" id="PTHR38382">
    <property type="entry name" value="RNA-BINDING PROTEIN"/>
    <property type="match status" value="1"/>
</dbReference>
<dbReference type="STRING" id="180498.A0A067JC55"/>
<sequence>MKSKHNQIRVFGQRSIPSSFIFGSSNSAKDSKDDLQKKGLNKNSSISLSDFLDEKLQTNSVLPKIVKGKSRPFKSPVGPKDDGGSIDHWIAIKKKEKETNSVVDQVIFEQFKHTSADKVDGIGSCADGRGAADGAIGTSSALLGIGSSHVLEIGTSNSNNEQETRKRRNPFEDGDGKQAIRKHSLVLGDCAEPKQKVRSKRFLSNKKARPLYNHYANGCGWWDCGMEGVDSEEVGFGEIWEGVGSTTFGGIEWH</sequence>
<reference evidence="2 3" key="1">
    <citation type="journal article" date="2014" name="PLoS ONE">
        <title>Global Analysis of Gene Expression Profiles in Physic Nut (Jatropha curcas L.) Seedlings Exposed to Salt Stress.</title>
        <authorList>
            <person name="Zhang L."/>
            <person name="Zhang C."/>
            <person name="Wu P."/>
            <person name="Chen Y."/>
            <person name="Li M."/>
            <person name="Jiang H."/>
            <person name="Wu G."/>
        </authorList>
    </citation>
    <scope>NUCLEOTIDE SEQUENCE [LARGE SCALE GENOMIC DNA]</scope>
    <source>
        <strain evidence="3">cv. GZQX0401</strain>
        <tissue evidence="2">Young leaves</tissue>
    </source>
</reference>
<dbReference type="AlphaFoldDB" id="A0A067JC55"/>
<feature type="region of interest" description="Disordered" evidence="1">
    <location>
        <begin position="156"/>
        <end position="176"/>
    </location>
</feature>